<accession>A0A2C9UJT2</accession>
<dbReference type="EMBL" id="CM004400">
    <property type="protein sequence ID" value="OAY30988.1"/>
    <property type="molecule type" value="Genomic_DNA"/>
</dbReference>
<gene>
    <name evidence="1" type="ORF">MANES_14G074400</name>
</gene>
<organism evidence="1">
    <name type="scientific">Manihot esculenta</name>
    <name type="common">Cassava</name>
    <name type="synonym">Jatropha manihot</name>
    <dbReference type="NCBI Taxonomy" id="3983"/>
    <lineage>
        <taxon>Eukaryota</taxon>
        <taxon>Viridiplantae</taxon>
        <taxon>Streptophyta</taxon>
        <taxon>Embryophyta</taxon>
        <taxon>Tracheophyta</taxon>
        <taxon>Spermatophyta</taxon>
        <taxon>Magnoliopsida</taxon>
        <taxon>eudicotyledons</taxon>
        <taxon>Gunneridae</taxon>
        <taxon>Pentapetalae</taxon>
        <taxon>rosids</taxon>
        <taxon>fabids</taxon>
        <taxon>Malpighiales</taxon>
        <taxon>Euphorbiaceae</taxon>
        <taxon>Crotonoideae</taxon>
        <taxon>Manihoteae</taxon>
        <taxon>Manihot</taxon>
    </lineage>
</organism>
<sequence length="36" mass="4169">MEGITRTWKSSSDYSWANLTAPAGIRWTYKCVSNTW</sequence>
<protein>
    <submittedName>
        <fullName evidence="1">Uncharacterized protein</fullName>
    </submittedName>
</protein>
<proteinExistence type="predicted"/>
<dbReference type="AlphaFoldDB" id="A0A2C9UJT2"/>
<name>A0A2C9UJT2_MANES</name>
<reference evidence="1" key="1">
    <citation type="submission" date="2016-02" db="EMBL/GenBank/DDBJ databases">
        <title>WGS assembly of Manihot esculenta.</title>
        <authorList>
            <person name="Bredeson J.V."/>
            <person name="Prochnik S.E."/>
            <person name="Lyons J.B."/>
            <person name="Schmutz J."/>
            <person name="Grimwood J."/>
            <person name="Vrebalov J."/>
            <person name="Bart R.S."/>
            <person name="Amuge T."/>
            <person name="Ferguson M.E."/>
            <person name="Green R."/>
            <person name="Putnam N."/>
            <person name="Stites J."/>
            <person name="Rounsley S."/>
            <person name="Rokhsar D.S."/>
        </authorList>
    </citation>
    <scope>NUCLEOTIDE SEQUENCE [LARGE SCALE GENOMIC DNA]</scope>
    <source>
        <tissue evidence="1">Leaf</tissue>
    </source>
</reference>
<evidence type="ECO:0000313" key="1">
    <source>
        <dbReference type="EMBL" id="OAY30988.1"/>
    </source>
</evidence>